<accession>C4KFZ8</accession>
<dbReference type="HOGENOM" id="CLU_1237964_0_0_2"/>
<dbReference type="Proteomes" id="UP000001479">
    <property type="component" value="Chromosome"/>
</dbReference>
<dbReference type="AlphaFoldDB" id="C4KFZ8"/>
<evidence type="ECO:0000313" key="1">
    <source>
        <dbReference type="EMBL" id="ACR41512.1"/>
    </source>
</evidence>
<proteinExistence type="predicted"/>
<reference evidence="1 2" key="1">
    <citation type="journal article" date="2009" name="Proc. Natl. Acad. Sci. U.S.A.">
        <title>Biogeography of the Sulfolobus islandicus pan-genome.</title>
        <authorList>
            <person name="Reno M.L."/>
            <person name="Held N.L."/>
            <person name="Fields C.J."/>
            <person name="Burke P.V."/>
            <person name="Whitaker R.J."/>
        </authorList>
    </citation>
    <scope>NUCLEOTIDE SEQUENCE [LARGE SCALE GENOMIC DNA]</scope>
    <source>
        <strain evidence="2">M.16.4 / Kamchatka #3</strain>
    </source>
</reference>
<dbReference type="RefSeq" id="WP_012735785.1">
    <property type="nucleotide sequence ID" value="NC_012726.1"/>
</dbReference>
<protein>
    <submittedName>
        <fullName evidence="1">Uncharacterized protein</fullName>
    </submittedName>
</protein>
<dbReference type="EMBL" id="CP001402">
    <property type="protein sequence ID" value="ACR41512.1"/>
    <property type="molecule type" value="Genomic_DNA"/>
</dbReference>
<name>C4KFZ8_SACI6</name>
<dbReference type="KEGG" id="sid:M164_0900"/>
<organism evidence="1 2">
    <name type="scientific">Saccharolobus islandicus (strain M.16.4 / Kamchatka #3)</name>
    <name type="common">Sulfolobus islandicus</name>
    <dbReference type="NCBI Taxonomy" id="426118"/>
    <lineage>
        <taxon>Archaea</taxon>
        <taxon>Thermoproteota</taxon>
        <taxon>Thermoprotei</taxon>
        <taxon>Sulfolobales</taxon>
        <taxon>Sulfolobaceae</taxon>
        <taxon>Saccharolobus</taxon>
    </lineage>
</organism>
<sequence length="223" mass="26793">MSQTLVTFKGQKSYFLFDKNKNIIEFYYEKSDEKLLDELKERGLLIKQIYEFLKQSEKASFVDLELTYFGQGFTIKSYPFLKDMKDLDVTIEVTDTEKAINFFKSINDTFYQLIEKGLRKIHYRNDDEYDFLLFLYHSKYVPEVVENGYYYYNINNIRFALHYSFIFKDELIDTVLRSGINFKSVKVDSYYTLRYKPKNLDKTEVRTLVVKPLKNLIRKALHS</sequence>
<gene>
    <name evidence="1" type="ordered locus">M164_0900</name>
</gene>
<dbReference type="GeneID" id="7941123"/>
<evidence type="ECO:0000313" key="2">
    <source>
        <dbReference type="Proteomes" id="UP000001479"/>
    </source>
</evidence>